<dbReference type="AlphaFoldDB" id="A0A392V8I3"/>
<evidence type="ECO:0000313" key="1">
    <source>
        <dbReference type="EMBL" id="MCI82750.1"/>
    </source>
</evidence>
<protein>
    <submittedName>
        <fullName evidence="1">Uncharacterized protein</fullName>
    </submittedName>
</protein>
<name>A0A392V8I3_9FABA</name>
<accession>A0A392V8I3</accession>
<proteinExistence type="predicted"/>
<dbReference type="EMBL" id="LXQA011050841">
    <property type="protein sequence ID" value="MCI82750.1"/>
    <property type="molecule type" value="Genomic_DNA"/>
</dbReference>
<feature type="non-terminal residue" evidence="1">
    <location>
        <position position="49"/>
    </location>
</feature>
<reference evidence="1 2" key="1">
    <citation type="journal article" date="2018" name="Front. Plant Sci.">
        <title>Red Clover (Trifolium pratense) and Zigzag Clover (T. medium) - A Picture of Genomic Similarities and Differences.</title>
        <authorList>
            <person name="Dluhosova J."/>
            <person name="Istvanek J."/>
            <person name="Nedelnik J."/>
            <person name="Repkova J."/>
        </authorList>
    </citation>
    <scope>NUCLEOTIDE SEQUENCE [LARGE SCALE GENOMIC DNA]</scope>
    <source>
        <strain evidence="2">cv. 10/8</strain>
        <tissue evidence="1">Leaf</tissue>
    </source>
</reference>
<sequence length="49" mass="5639">MAAGMSQTKTKVYCRKREPDKDEGNIVAGVSQTKMMVNCRRFTNWTKIK</sequence>
<evidence type="ECO:0000313" key="2">
    <source>
        <dbReference type="Proteomes" id="UP000265520"/>
    </source>
</evidence>
<organism evidence="1 2">
    <name type="scientific">Trifolium medium</name>
    <dbReference type="NCBI Taxonomy" id="97028"/>
    <lineage>
        <taxon>Eukaryota</taxon>
        <taxon>Viridiplantae</taxon>
        <taxon>Streptophyta</taxon>
        <taxon>Embryophyta</taxon>
        <taxon>Tracheophyta</taxon>
        <taxon>Spermatophyta</taxon>
        <taxon>Magnoliopsida</taxon>
        <taxon>eudicotyledons</taxon>
        <taxon>Gunneridae</taxon>
        <taxon>Pentapetalae</taxon>
        <taxon>rosids</taxon>
        <taxon>fabids</taxon>
        <taxon>Fabales</taxon>
        <taxon>Fabaceae</taxon>
        <taxon>Papilionoideae</taxon>
        <taxon>50 kb inversion clade</taxon>
        <taxon>NPAAA clade</taxon>
        <taxon>Hologalegina</taxon>
        <taxon>IRL clade</taxon>
        <taxon>Trifolieae</taxon>
        <taxon>Trifolium</taxon>
    </lineage>
</organism>
<comment type="caution">
    <text evidence="1">The sequence shown here is derived from an EMBL/GenBank/DDBJ whole genome shotgun (WGS) entry which is preliminary data.</text>
</comment>
<keyword evidence="2" id="KW-1185">Reference proteome</keyword>
<dbReference type="Proteomes" id="UP000265520">
    <property type="component" value="Unassembled WGS sequence"/>
</dbReference>